<keyword evidence="1" id="KW-0456">Lyase</keyword>
<dbReference type="PANTHER" id="PTHR31683">
    <property type="entry name" value="PECTATE LYASE 18-RELATED"/>
    <property type="match status" value="1"/>
</dbReference>
<feature type="domain" description="Pectate lyase" evidence="2">
    <location>
        <begin position="1"/>
        <end position="144"/>
    </location>
</feature>
<dbReference type="InterPro" id="IPR011050">
    <property type="entry name" value="Pectin_lyase_fold/virulence"/>
</dbReference>
<proteinExistence type="predicted"/>
<evidence type="ECO:0000313" key="4">
    <source>
        <dbReference type="Proteomes" id="UP000436088"/>
    </source>
</evidence>
<organism evidence="3 4">
    <name type="scientific">Hibiscus syriacus</name>
    <name type="common">Rose of Sharon</name>
    <dbReference type="NCBI Taxonomy" id="106335"/>
    <lineage>
        <taxon>Eukaryota</taxon>
        <taxon>Viridiplantae</taxon>
        <taxon>Streptophyta</taxon>
        <taxon>Embryophyta</taxon>
        <taxon>Tracheophyta</taxon>
        <taxon>Spermatophyta</taxon>
        <taxon>Magnoliopsida</taxon>
        <taxon>eudicotyledons</taxon>
        <taxon>Gunneridae</taxon>
        <taxon>Pentapetalae</taxon>
        <taxon>rosids</taxon>
        <taxon>malvids</taxon>
        <taxon>Malvales</taxon>
        <taxon>Malvaceae</taxon>
        <taxon>Malvoideae</taxon>
        <taxon>Hibiscus</taxon>
    </lineage>
</organism>
<name>A0A6A2ZD96_HIBSY</name>
<evidence type="ECO:0000256" key="1">
    <source>
        <dbReference type="ARBA" id="ARBA00023239"/>
    </source>
</evidence>
<dbReference type="PANTHER" id="PTHR31683:SF74">
    <property type="entry name" value="PECTATE LYASE"/>
    <property type="match status" value="1"/>
</dbReference>
<dbReference type="Proteomes" id="UP000436088">
    <property type="component" value="Unassembled WGS sequence"/>
</dbReference>
<dbReference type="GO" id="GO:0030570">
    <property type="term" value="F:pectate lyase activity"/>
    <property type="evidence" value="ECO:0007669"/>
    <property type="project" value="InterPro"/>
</dbReference>
<dbReference type="EMBL" id="VEPZ02001171">
    <property type="protein sequence ID" value="KAE8689460.1"/>
    <property type="molecule type" value="Genomic_DNA"/>
</dbReference>
<dbReference type="AlphaFoldDB" id="A0A6A2ZD96"/>
<reference evidence="3" key="1">
    <citation type="submission" date="2019-09" db="EMBL/GenBank/DDBJ databases">
        <title>Draft genome information of white flower Hibiscus syriacus.</title>
        <authorList>
            <person name="Kim Y.-M."/>
        </authorList>
    </citation>
    <scope>NUCLEOTIDE SEQUENCE [LARGE SCALE GENOMIC DNA]</scope>
    <source>
        <strain evidence="3">YM2019G1</strain>
    </source>
</reference>
<gene>
    <name evidence="3" type="ORF">F3Y22_tig00110937pilonHSYRG00062</name>
</gene>
<dbReference type="InterPro" id="IPR045032">
    <property type="entry name" value="PEL"/>
</dbReference>
<sequence>MVWCRSPHNGSSCLVVRKATNIIIHGLHIHHCKSQPPSTVMGPDSKLIPLGQMDGDAIRLVMARKVWIDHKHCLSAKMVSLMLLVVQPMLLYLTIGLGTKIKVRHGYAHVANNFYQGWEQYAIGGRKRPSIKSEANLLLLQMLATRRLHGEKAKGG</sequence>
<dbReference type="SMART" id="SM00656">
    <property type="entry name" value="Amb_all"/>
    <property type="match status" value="1"/>
</dbReference>
<dbReference type="InterPro" id="IPR002022">
    <property type="entry name" value="Pec_lyase"/>
</dbReference>
<protein>
    <recommendedName>
        <fullName evidence="2">Pectate lyase domain-containing protein</fullName>
    </recommendedName>
</protein>
<evidence type="ECO:0000313" key="3">
    <source>
        <dbReference type="EMBL" id="KAE8689460.1"/>
    </source>
</evidence>
<keyword evidence="4" id="KW-1185">Reference proteome</keyword>
<dbReference type="Gene3D" id="2.160.20.10">
    <property type="entry name" value="Single-stranded right-handed beta-helix, Pectin lyase-like"/>
    <property type="match status" value="2"/>
</dbReference>
<dbReference type="SUPFAM" id="SSF51126">
    <property type="entry name" value="Pectin lyase-like"/>
    <property type="match status" value="2"/>
</dbReference>
<accession>A0A6A2ZD96</accession>
<comment type="caution">
    <text evidence="3">The sequence shown here is derived from an EMBL/GenBank/DDBJ whole genome shotgun (WGS) entry which is preliminary data.</text>
</comment>
<dbReference type="InterPro" id="IPR012334">
    <property type="entry name" value="Pectin_lyas_fold"/>
</dbReference>
<evidence type="ECO:0000259" key="2">
    <source>
        <dbReference type="SMART" id="SM00656"/>
    </source>
</evidence>